<sequence>MRVSLLLLLFYYAIARISFQNSNLSTTSFLAVPLVENLGFQGNKIVQGQLMPFNLDPCKLSNTVNQKVALIHQNGECTFETQYYNFIISGAIGAVFKYQHPGPPSLFANTRSPDLTTNKSMPFLTVSGEDYDALISEFNLNNVRAIPGLLYSIACLQSIYFLYLHGLNLKKENEQESLKFRTMLRDKFGIPHLVLFTEFVSTFILAFVTIVSSPFISAAVNAYFATLLSGVAIFNDILAAILWARLLDKFKKSKRKNFYSRFMKSNPVAELCLRFTVLGVPLALDTTVSVLLSKFYNYNHPLMFMITGSLFSFLQLIVGVHFLTQSIKFYRTVKSVRRDATESMVGSSREQPEIEKFLIRLNRVMLIFGITTLCYVILTPLAGTSFYSKPAGYILFWGGGGVSRAISSICRVNMFYPRKRSPNGSTYSSGEGESASNKSSKMFIQSNSFDRGFTSTDNFNISSTSGNDINLKNFKRVAPWQKE</sequence>
<accession>A0AAD5U7T9</accession>
<feature type="transmembrane region" description="Helical" evidence="1">
    <location>
        <begin position="222"/>
        <end position="247"/>
    </location>
</feature>
<evidence type="ECO:0000256" key="1">
    <source>
        <dbReference type="SAM" id="Phobius"/>
    </source>
</evidence>
<feature type="transmembrane region" description="Helical" evidence="1">
    <location>
        <begin position="304"/>
        <end position="324"/>
    </location>
</feature>
<keyword evidence="4" id="KW-1185">Reference proteome</keyword>
<proteinExistence type="predicted"/>
<feature type="transmembrane region" description="Helical" evidence="1">
    <location>
        <begin position="364"/>
        <end position="387"/>
    </location>
</feature>
<dbReference type="Proteomes" id="UP001211065">
    <property type="component" value="Unassembled WGS sequence"/>
</dbReference>
<evidence type="ECO:0000313" key="4">
    <source>
        <dbReference type="Proteomes" id="UP001211065"/>
    </source>
</evidence>
<keyword evidence="1" id="KW-1133">Transmembrane helix</keyword>
<feature type="transmembrane region" description="Helical" evidence="1">
    <location>
        <begin position="190"/>
        <end position="216"/>
    </location>
</feature>
<dbReference type="Gene3D" id="3.50.30.30">
    <property type="match status" value="1"/>
</dbReference>
<feature type="signal peptide" evidence="2">
    <location>
        <begin position="1"/>
        <end position="15"/>
    </location>
</feature>
<evidence type="ECO:0000313" key="3">
    <source>
        <dbReference type="EMBL" id="KAJ3224394.1"/>
    </source>
</evidence>
<gene>
    <name evidence="3" type="ORF">HK099_008499</name>
</gene>
<feature type="transmembrane region" description="Helical" evidence="1">
    <location>
        <begin position="393"/>
        <end position="412"/>
    </location>
</feature>
<dbReference type="EMBL" id="JADGJW010000094">
    <property type="protein sequence ID" value="KAJ3224394.1"/>
    <property type="molecule type" value="Genomic_DNA"/>
</dbReference>
<evidence type="ECO:0000256" key="2">
    <source>
        <dbReference type="SAM" id="SignalP"/>
    </source>
</evidence>
<dbReference type="AlphaFoldDB" id="A0AAD5U7T9"/>
<feature type="transmembrane region" description="Helical" evidence="1">
    <location>
        <begin position="149"/>
        <end position="169"/>
    </location>
</feature>
<organism evidence="3 4">
    <name type="scientific">Clydaea vesicula</name>
    <dbReference type="NCBI Taxonomy" id="447962"/>
    <lineage>
        <taxon>Eukaryota</taxon>
        <taxon>Fungi</taxon>
        <taxon>Fungi incertae sedis</taxon>
        <taxon>Chytridiomycota</taxon>
        <taxon>Chytridiomycota incertae sedis</taxon>
        <taxon>Chytridiomycetes</taxon>
        <taxon>Lobulomycetales</taxon>
        <taxon>Lobulomycetaceae</taxon>
        <taxon>Clydaea</taxon>
    </lineage>
</organism>
<reference evidence="3" key="1">
    <citation type="submission" date="2020-05" db="EMBL/GenBank/DDBJ databases">
        <title>Phylogenomic resolution of chytrid fungi.</title>
        <authorList>
            <person name="Stajich J.E."/>
            <person name="Amses K."/>
            <person name="Simmons R."/>
            <person name="Seto K."/>
            <person name="Myers J."/>
            <person name="Bonds A."/>
            <person name="Quandt C.A."/>
            <person name="Barry K."/>
            <person name="Liu P."/>
            <person name="Grigoriev I."/>
            <person name="Longcore J.E."/>
            <person name="James T.Y."/>
        </authorList>
    </citation>
    <scope>NUCLEOTIDE SEQUENCE</scope>
    <source>
        <strain evidence="3">JEL0476</strain>
    </source>
</reference>
<keyword evidence="1" id="KW-0472">Membrane</keyword>
<protein>
    <submittedName>
        <fullName evidence="3">Uncharacterized protein</fullName>
    </submittedName>
</protein>
<feature type="chain" id="PRO_5041940889" evidence="2">
    <location>
        <begin position="16"/>
        <end position="483"/>
    </location>
</feature>
<name>A0AAD5U7T9_9FUNG</name>
<comment type="caution">
    <text evidence="3">The sequence shown here is derived from an EMBL/GenBank/DDBJ whole genome shotgun (WGS) entry which is preliminary data.</text>
</comment>
<keyword evidence="2" id="KW-0732">Signal</keyword>
<feature type="transmembrane region" description="Helical" evidence="1">
    <location>
        <begin position="268"/>
        <end position="292"/>
    </location>
</feature>
<keyword evidence="1" id="KW-0812">Transmembrane</keyword>